<evidence type="ECO:0000313" key="1">
    <source>
        <dbReference type="EMBL" id="HFG21547.1"/>
    </source>
</evidence>
<gene>
    <name evidence="1" type="ORF">ENS82_12695</name>
</gene>
<dbReference type="EMBL" id="DSWI01000031">
    <property type="protein sequence ID" value="HFG21547.1"/>
    <property type="molecule type" value="Genomic_DNA"/>
</dbReference>
<protein>
    <submittedName>
        <fullName evidence="1">Uncharacterized protein</fullName>
    </submittedName>
</protein>
<comment type="caution">
    <text evidence="1">The sequence shown here is derived from an EMBL/GenBank/DDBJ whole genome shotgun (WGS) entry which is preliminary data.</text>
</comment>
<organism evidence="1">
    <name type="scientific">Meiothermus ruber</name>
    <dbReference type="NCBI Taxonomy" id="277"/>
    <lineage>
        <taxon>Bacteria</taxon>
        <taxon>Thermotogati</taxon>
        <taxon>Deinococcota</taxon>
        <taxon>Deinococci</taxon>
        <taxon>Thermales</taxon>
        <taxon>Thermaceae</taxon>
        <taxon>Meiothermus</taxon>
    </lineage>
</organism>
<dbReference type="AlphaFoldDB" id="A0A7C3DY79"/>
<name>A0A7C3DY79_MEIRU</name>
<proteinExistence type="predicted"/>
<sequence>MVEITEIGWLSLAALAIGVLSGAQIVGAGFAFSAHIEPPNVQAHLTPITIWRGKHQMGDFIAGVNLAGTIVYFEPTGIKGFLQETVEHYELGHMVGWLHYGFQYALKVFEEPCTYDPKAGWAAHCQNEQRPHLLLTPTTGAIRVNWR</sequence>
<accession>A0A7C3DY79</accession>
<reference evidence="1" key="1">
    <citation type="journal article" date="2020" name="mSystems">
        <title>Genome- and Community-Level Interaction Insights into Carbon Utilization and Element Cycling Functions of Hydrothermarchaeota in Hydrothermal Sediment.</title>
        <authorList>
            <person name="Zhou Z."/>
            <person name="Liu Y."/>
            <person name="Xu W."/>
            <person name="Pan J."/>
            <person name="Luo Z.H."/>
            <person name="Li M."/>
        </authorList>
    </citation>
    <scope>NUCLEOTIDE SEQUENCE [LARGE SCALE GENOMIC DNA]</scope>
    <source>
        <strain evidence="1">SpSt-524</strain>
    </source>
</reference>